<evidence type="ECO:0000256" key="1">
    <source>
        <dbReference type="SAM" id="MobiDB-lite"/>
    </source>
</evidence>
<feature type="region of interest" description="Disordered" evidence="1">
    <location>
        <begin position="1"/>
        <end position="44"/>
    </location>
</feature>
<keyword evidence="3" id="KW-1185">Reference proteome</keyword>
<feature type="compositionally biased region" description="Low complexity" evidence="1">
    <location>
        <begin position="7"/>
        <end position="44"/>
    </location>
</feature>
<sequence>MSVSISTQAATPVAKVAPAAQTAPVAQTSSTDTTNVSTTVTSTDPSVLQNQINKLSSAVTQLQQSGGSSSQIQKFQQAEQTAKNQILKQKHLEEAKKAAEQSSNIQTAVKENGGLDIQA</sequence>
<evidence type="ECO:0008006" key="4">
    <source>
        <dbReference type="Google" id="ProtNLM"/>
    </source>
</evidence>
<evidence type="ECO:0000313" key="3">
    <source>
        <dbReference type="Proteomes" id="UP000199662"/>
    </source>
</evidence>
<proteinExistence type="predicted"/>
<feature type="region of interest" description="Disordered" evidence="1">
    <location>
        <begin position="93"/>
        <end position="119"/>
    </location>
</feature>
<organism evidence="2 3">
    <name type="scientific">Propionispira arboris</name>
    <dbReference type="NCBI Taxonomy" id="84035"/>
    <lineage>
        <taxon>Bacteria</taxon>
        <taxon>Bacillati</taxon>
        <taxon>Bacillota</taxon>
        <taxon>Negativicutes</taxon>
        <taxon>Selenomonadales</taxon>
        <taxon>Selenomonadaceae</taxon>
        <taxon>Propionispira</taxon>
    </lineage>
</organism>
<name>A0A1H7CLS3_9FIRM</name>
<feature type="compositionally biased region" description="Polar residues" evidence="1">
    <location>
        <begin position="100"/>
        <end position="109"/>
    </location>
</feature>
<dbReference type="RefSeq" id="WP_091834935.1">
    <property type="nucleotide sequence ID" value="NZ_FNZK01000023.1"/>
</dbReference>
<protein>
    <recommendedName>
        <fullName evidence="4">FlxA-like protein</fullName>
    </recommendedName>
</protein>
<evidence type="ECO:0000313" key="2">
    <source>
        <dbReference type="EMBL" id="SEJ90628.1"/>
    </source>
</evidence>
<reference evidence="2 3" key="1">
    <citation type="submission" date="2016-10" db="EMBL/GenBank/DDBJ databases">
        <authorList>
            <person name="de Groot N.N."/>
        </authorList>
    </citation>
    <scope>NUCLEOTIDE SEQUENCE [LARGE SCALE GENOMIC DNA]</scope>
    <source>
        <strain evidence="2 3">DSM 2179</strain>
    </source>
</reference>
<dbReference type="EMBL" id="FNZK01000023">
    <property type="protein sequence ID" value="SEJ90628.1"/>
    <property type="molecule type" value="Genomic_DNA"/>
</dbReference>
<dbReference type="Proteomes" id="UP000199662">
    <property type="component" value="Unassembled WGS sequence"/>
</dbReference>
<accession>A0A1H7CLS3</accession>
<dbReference type="AlphaFoldDB" id="A0A1H7CLS3"/>
<gene>
    <name evidence="2" type="ORF">SAMN05660742_12311</name>
</gene>